<dbReference type="Proteomes" id="UP000243217">
    <property type="component" value="Unassembled WGS sequence"/>
</dbReference>
<dbReference type="PROSITE" id="PS00108">
    <property type="entry name" value="PROTEIN_KINASE_ST"/>
    <property type="match status" value="1"/>
</dbReference>
<evidence type="ECO:0000256" key="1">
    <source>
        <dbReference type="SAM" id="Phobius"/>
    </source>
</evidence>
<dbReference type="GO" id="GO:0005524">
    <property type="term" value="F:ATP binding"/>
    <property type="evidence" value="ECO:0007669"/>
    <property type="project" value="InterPro"/>
</dbReference>
<keyword evidence="4" id="KW-0418">Kinase</keyword>
<feature type="chain" id="PRO_5013275028" evidence="2">
    <location>
        <begin position="21"/>
        <end position="564"/>
    </location>
</feature>
<keyword evidence="1" id="KW-0472">Membrane</keyword>
<dbReference type="STRING" id="74557.A0A1W0A148"/>
<dbReference type="InterPro" id="IPR008271">
    <property type="entry name" value="Ser/Thr_kinase_AS"/>
</dbReference>
<dbReference type="OrthoDB" id="98077at2759"/>
<dbReference type="SUPFAM" id="SSF56112">
    <property type="entry name" value="Protein kinase-like (PK-like)"/>
    <property type="match status" value="1"/>
</dbReference>
<proteinExistence type="predicted"/>
<dbReference type="PANTHER" id="PTHR44329">
    <property type="entry name" value="SERINE/THREONINE-PROTEIN KINASE TNNI3K-RELATED"/>
    <property type="match status" value="1"/>
</dbReference>
<dbReference type="InterPro" id="IPR011009">
    <property type="entry name" value="Kinase-like_dom_sf"/>
</dbReference>
<reference evidence="4 5" key="1">
    <citation type="journal article" date="2014" name="Genome Biol. Evol.">
        <title>The secreted proteins of Achlya hypogyna and Thraustotheca clavata identify the ancestral oomycete secretome and reveal gene acquisitions by horizontal gene transfer.</title>
        <authorList>
            <person name="Misner I."/>
            <person name="Blouin N."/>
            <person name="Leonard G."/>
            <person name="Richards T.A."/>
            <person name="Lane C.E."/>
        </authorList>
    </citation>
    <scope>NUCLEOTIDE SEQUENCE [LARGE SCALE GENOMIC DNA]</scope>
    <source>
        <strain evidence="4 5">ATCC 34112</strain>
    </source>
</reference>
<dbReference type="SMART" id="SM00220">
    <property type="entry name" value="S_TKc"/>
    <property type="match status" value="1"/>
</dbReference>
<dbReference type="InterPro" id="IPR001245">
    <property type="entry name" value="Ser-Thr/Tyr_kinase_cat_dom"/>
</dbReference>
<evidence type="ECO:0000313" key="4">
    <source>
        <dbReference type="EMBL" id="OQS03750.1"/>
    </source>
</evidence>
<keyword evidence="2" id="KW-0732">Signal</keyword>
<evidence type="ECO:0000313" key="5">
    <source>
        <dbReference type="Proteomes" id="UP000243217"/>
    </source>
</evidence>
<feature type="domain" description="Protein kinase" evidence="3">
    <location>
        <begin position="285"/>
        <end position="563"/>
    </location>
</feature>
<dbReference type="Pfam" id="PF07714">
    <property type="entry name" value="PK_Tyr_Ser-Thr"/>
    <property type="match status" value="1"/>
</dbReference>
<feature type="signal peptide" evidence="2">
    <location>
        <begin position="1"/>
        <end position="20"/>
    </location>
</feature>
<keyword evidence="1" id="KW-0812">Transmembrane</keyword>
<comment type="caution">
    <text evidence="4">The sequence shown here is derived from an EMBL/GenBank/DDBJ whole genome shotgun (WGS) entry which is preliminary data.</text>
</comment>
<dbReference type="InterPro" id="IPR000719">
    <property type="entry name" value="Prot_kinase_dom"/>
</dbReference>
<dbReference type="EMBL" id="JNBS01000778">
    <property type="protein sequence ID" value="OQS03750.1"/>
    <property type="molecule type" value="Genomic_DNA"/>
</dbReference>
<dbReference type="AlphaFoldDB" id="A0A1W0A148"/>
<dbReference type="PROSITE" id="PS50011">
    <property type="entry name" value="PROTEIN_KINASE_DOM"/>
    <property type="match status" value="1"/>
</dbReference>
<name>A0A1W0A148_9STRA</name>
<keyword evidence="1" id="KW-1133">Transmembrane helix</keyword>
<dbReference type="InterPro" id="IPR051681">
    <property type="entry name" value="Ser/Thr_Kinases-Pseudokinases"/>
</dbReference>
<dbReference type="Gene3D" id="1.10.510.10">
    <property type="entry name" value="Transferase(Phosphotransferase) domain 1"/>
    <property type="match status" value="1"/>
</dbReference>
<accession>A0A1W0A148</accession>
<keyword evidence="4" id="KW-0808">Transferase</keyword>
<organism evidence="4 5">
    <name type="scientific">Thraustotheca clavata</name>
    <dbReference type="NCBI Taxonomy" id="74557"/>
    <lineage>
        <taxon>Eukaryota</taxon>
        <taxon>Sar</taxon>
        <taxon>Stramenopiles</taxon>
        <taxon>Oomycota</taxon>
        <taxon>Saprolegniomycetes</taxon>
        <taxon>Saprolegniales</taxon>
        <taxon>Achlyaceae</taxon>
        <taxon>Thraustotheca</taxon>
    </lineage>
</organism>
<evidence type="ECO:0000259" key="3">
    <source>
        <dbReference type="PROSITE" id="PS50011"/>
    </source>
</evidence>
<protein>
    <submittedName>
        <fullName evidence="4">Kinase</fullName>
    </submittedName>
</protein>
<keyword evidence="5" id="KW-1185">Reference proteome</keyword>
<gene>
    <name evidence="4" type="ORF">THRCLA_03953</name>
</gene>
<evidence type="ECO:0000256" key="2">
    <source>
        <dbReference type="SAM" id="SignalP"/>
    </source>
</evidence>
<sequence length="564" mass="62801">MGASWRSLCVILFCMPCSVALTCDELGDLYSLAKANCSKIQVAQQVDYLNAEKWCAIPECFATVAAAAAWMKNNCPVPIDTYPGFYCSDNCRIAISRHSALTLQCGAARWSTGDSALKYCLGCQYLFGNLSQLHSDCDLPLASYNAISLQQNYLSSLSSCQITLNLAAVFPFNITTASTGNGAVPDSPTYLIPVLSICLGSVVLLGIVSCIFYRRRSRSKDRLSMPRMTTMRTSTLDMDLDQHPYVLRTQDRASMTSSAIPAICSTNDVRFDPRIIRLRIPQNEFTEKTLLMHGGQGHIYRAQWNRQIVIIKQIKNGKDYTAIQEFMQEIRISAALRHPHVVQFLGVSWSTLHDIAIVSDYMAGGDVLSILRDQRNRPIEEQWLQWIPPADAFTSKLRIAYEVSLALAYMHAMDLVHRDIKAKNVVLNSQYVAKLCDFGISRPLEATATMTVNKGTVMYMAPEVFTGERYSEKADIYSFGVLLAELDLMDTPYGGRDGQDAMLGDAQIAFQVVEGGLRPKFTERIPDDILVLADQCLSYVDRDRPSAQQLVQILKNLVAHSVLI</sequence>
<dbReference type="GO" id="GO:0004674">
    <property type="term" value="F:protein serine/threonine kinase activity"/>
    <property type="evidence" value="ECO:0007669"/>
    <property type="project" value="TreeGrafter"/>
</dbReference>
<dbReference type="PANTHER" id="PTHR44329:SF214">
    <property type="entry name" value="PROTEIN KINASE DOMAIN-CONTAINING PROTEIN"/>
    <property type="match status" value="1"/>
</dbReference>
<feature type="transmembrane region" description="Helical" evidence="1">
    <location>
        <begin position="190"/>
        <end position="213"/>
    </location>
</feature>